<name>A0A6G7PXD5_9BACT</name>
<dbReference type="EMBL" id="CP048877">
    <property type="protein sequence ID" value="QIJ72355.1"/>
    <property type="molecule type" value="Genomic_DNA"/>
</dbReference>
<proteinExistence type="predicted"/>
<dbReference type="AlphaFoldDB" id="A0A6G7PXD5"/>
<dbReference type="RefSeq" id="WP_166032573.1">
    <property type="nucleotide sequence ID" value="NZ_CP048877.1"/>
</dbReference>
<dbReference type="SUPFAM" id="SSF53756">
    <property type="entry name" value="UDP-Glycosyltransferase/glycogen phosphorylase"/>
    <property type="match status" value="1"/>
</dbReference>
<evidence type="ECO:0000313" key="2">
    <source>
        <dbReference type="Proteomes" id="UP000502179"/>
    </source>
</evidence>
<evidence type="ECO:0000313" key="1">
    <source>
        <dbReference type="EMBL" id="QIJ72355.1"/>
    </source>
</evidence>
<dbReference type="GO" id="GO:0000271">
    <property type="term" value="P:polysaccharide biosynthetic process"/>
    <property type="evidence" value="ECO:0007669"/>
    <property type="project" value="InterPro"/>
</dbReference>
<gene>
    <name evidence="1" type="ORF">G4V39_08745</name>
</gene>
<keyword evidence="2" id="KW-1185">Reference proteome</keyword>
<keyword evidence="1" id="KW-0808">Transferase</keyword>
<dbReference type="GO" id="GO:0016740">
    <property type="term" value="F:transferase activity"/>
    <property type="evidence" value="ECO:0007669"/>
    <property type="project" value="UniProtKB-KW"/>
</dbReference>
<dbReference type="Proteomes" id="UP000502179">
    <property type="component" value="Chromosome"/>
</dbReference>
<reference evidence="1 2" key="1">
    <citation type="submission" date="2020-02" db="EMBL/GenBank/DDBJ databases">
        <title>Genome analysis of Thermosulfuriphilus ammonigenes ST65T, an anaerobic thermophilic chemolithoautotrophic bacterium isolated from a deep-sea hydrothermal vent.</title>
        <authorList>
            <person name="Slobodkina G."/>
            <person name="Allioux M."/>
            <person name="Merkel A."/>
            <person name="Alain K."/>
            <person name="Jebbar M."/>
            <person name="Slobodkin A."/>
        </authorList>
    </citation>
    <scope>NUCLEOTIDE SEQUENCE [LARGE SCALE GENOMIC DNA]</scope>
    <source>
        <strain evidence="1 2">ST65</strain>
    </source>
</reference>
<dbReference type="InterPro" id="IPR007833">
    <property type="entry name" value="Capsule_polysaccharide_synth"/>
</dbReference>
<protein>
    <submittedName>
        <fullName evidence="1">Glycosyltransferase family 4 protein</fullName>
    </submittedName>
</protein>
<sequence>MFFKDLAKKSRILRLLVRRYRLKKYQPSWKYLLKKDELLWEKSLKTATKGPNVLLPTSVGAYLSGTTLESLLAVALTLRGVEVHVLLCDGILPACFECWIGWYSNEKKFLKYGPQGLLCNDCFLPAYRLFTSLGVKVYRYSDFLSQSELHELDSLSSLISFEDIGDYFLDGIAIGEHAMAGALRFYARGDLDDEPYAEHVLRRYFKASLITAYVMRRFLDKENYISSVFHHGIYVPQGLIGEVCRQKKVPVVNWNPGYRKNTFIFSHYDTYHHTMITESLDNWINIQWNDVLDIKLMTYLKSRWKGSQDWIWFHEKPSFDLEKIEKEINIDFSKPCIGMLTSVMWDARLHYPSTAFPSMLDWVLQTIQYFKKRPDLQLIIRIHPAEIRGTLPSRQKIMDEIKKRYPTLPQNIFIIPPESRISTYVLMLQCDTVIIYNTKTGIELAAMGIPVIVAGEAWIRNKGFAMEVDNSKSYYELLDRLPLNKRMSSEDILKAKKYAYHFFFRRMIPLEFMKPTGGNPPYRIQLESLKDLLPGKTIGLDIICDGILKGSDFIYPAEFLT</sequence>
<dbReference type="GO" id="GO:0015774">
    <property type="term" value="P:polysaccharide transport"/>
    <property type="evidence" value="ECO:0007669"/>
    <property type="project" value="InterPro"/>
</dbReference>
<accession>A0A6G7PXD5</accession>
<dbReference type="Pfam" id="PF05159">
    <property type="entry name" value="Capsule_synth"/>
    <property type="match status" value="1"/>
</dbReference>
<dbReference type="KEGG" id="tav:G4V39_08745"/>
<organism evidence="1 2">
    <name type="scientific">Thermosulfuriphilus ammonigenes</name>
    <dbReference type="NCBI Taxonomy" id="1936021"/>
    <lineage>
        <taxon>Bacteria</taxon>
        <taxon>Pseudomonadati</taxon>
        <taxon>Thermodesulfobacteriota</taxon>
        <taxon>Thermodesulfobacteria</taxon>
        <taxon>Thermodesulfobacteriales</taxon>
        <taxon>Thermodesulfobacteriaceae</taxon>
        <taxon>Thermosulfuriphilus</taxon>
    </lineage>
</organism>